<reference evidence="2 3" key="1">
    <citation type="journal article" date="2014" name="Genome Announc.">
        <title>Genome Sequence of the Microsporidian Species Nematocida sp1 Strain ERTm6 (ATCC PRA-372).</title>
        <authorList>
            <person name="Bakowski M.A."/>
            <person name="Priest M."/>
            <person name="Young S."/>
            <person name="Cuomo C.A."/>
            <person name="Troemel E.R."/>
        </authorList>
    </citation>
    <scope>NUCLEOTIDE SEQUENCE [LARGE SCALE GENOMIC DNA]</scope>
    <source>
        <strain evidence="2 3">ERTm6</strain>
    </source>
</reference>
<gene>
    <name evidence="2" type="ORF">NESG_00309</name>
</gene>
<dbReference type="HOGENOM" id="CLU_196211_0_0_1"/>
<dbReference type="Gene3D" id="1.20.58.90">
    <property type="match status" value="1"/>
</dbReference>
<dbReference type="InterPro" id="IPR036126">
    <property type="entry name" value="TBCA_sf"/>
</dbReference>
<dbReference type="EMBL" id="AKIJ01000001">
    <property type="protein sequence ID" value="KFG27232.1"/>
    <property type="molecule type" value="Genomic_DNA"/>
</dbReference>
<dbReference type="GeneID" id="77675282"/>
<keyword evidence="3" id="KW-1185">Reference proteome</keyword>
<organism evidence="2 3">
    <name type="scientific">Nematocida ausubeli (strain ATCC PRA-371 / ERTm2)</name>
    <name type="common">Nematode killer fungus</name>
    <dbReference type="NCBI Taxonomy" id="1913371"/>
    <lineage>
        <taxon>Eukaryota</taxon>
        <taxon>Fungi</taxon>
        <taxon>Fungi incertae sedis</taxon>
        <taxon>Microsporidia</taxon>
        <taxon>Nematocida</taxon>
    </lineage>
</organism>
<evidence type="ECO:0008006" key="4">
    <source>
        <dbReference type="Google" id="ProtNLM"/>
    </source>
</evidence>
<evidence type="ECO:0000256" key="1">
    <source>
        <dbReference type="SAM" id="Coils"/>
    </source>
</evidence>
<protein>
    <recommendedName>
        <fullName evidence="4">Tubulin-specific chaperone A</fullName>
    </recommendedName>
</protein>
<comment type="caution">
    <text evidence="2">The sequence shown here is derived from an EMBL/GenBank/DDBJ whole genome shotgun (WGS) entry which is preliminary data.</text>
</comment>
<sequence>MDKQVRIKEQSIKRLENDIKAYEKELSEIQQEKEKEEAGKNDCYLLKMIAQRYEETKQALDSTHTILKKTKAELEKIKKA</sequence>
<feature type="coiled-coil region" evidence="1">
    <location>
        <begin position="5"/>
        <end position="39"/>
    </location>
</feature>
<dbReference type="GO" id="GO:0007021">
    <property type="term" value="P:tubulin complex assembly"/>
    <property type="evidence" value="ECO:0007669"/>
    <property type="project" value="InterPro"/>
</dbReference>
<dbReference type="GO" id="GO:0048487">
    <property type="term" value="F:beta-tubulin binding"/>
    <property type="evidence" value="ECO:0007669"/>
    <property type="project" value="InterPro"/>
</dbReference>
<accession>A0A086J514</accession>
<evidence type="ECO:0000313" key="3">
    <source>
        <dbReference type="Proteomes" id="UP000054524"/>
    </source>
</evidence>
<evidence type="ECO:0000313" key="2">
    <source>
        <dbReference type="EMBL" id="KFG27232.1"/>
    </source>
</evidence>
<keyword evidence="1" id="KW-0175">Coiled coil</keyword>
<dbReference type="GO" id="GO:0007023">
    <property type="term" value="P:post-chaperonin tubulin folding pathway"/>
    <property type="evidence" value="ECO:0007669"/>
    <property type="project" value="InterPro"/>
</dbReference>
<dbReference type="SUPFAM" id="SSF46988">
    <property type="entry name" value="Tubulin chaperone cofactor A"/>
    <property type="match status" value="1"/>
</dbReference>
<dbReference type="AlphaFoldDB" id="A0A086J514"/>
<dbReference type="Proteomes" id="UP000054524">
    <property type="component" value="Unassembled WGS sequence"/>
</dbReference>
<proteinExistence type="predicted"/>
<name>A0A086J514_NEMA1</name>
<dbReference type="RefSeq" id="XP_052905787.1">
    <property type="nucleotide sequence ID" value="XM_053047962.1"/>
</dbReference>